<evidence type="ECO:0000313" key="8">
    <source>
        <dbReference type="EMBL" id="CDP13306.1"/>
    </source>
</evidence>
<sequence length="253" mass="28641">MAMEIESLFPFNSPLVSFTLMFSAIYCFGYFVVLKKWGSARYEASSCFISLFHGLPAVILAISSLIKSQKNLFPLDFPAQNTSFHDLVLEFSMGYFIIDLLHYVIFIPKDVLFIAHHLATLYVLATCRYIVHHGAVSILGLLVLAEITSPCQNTWSLARFRRVDSPEAARYYEFLSPYFFTFYSAVRGILGPLYALEMGAAFVSGAADGSMPKWAWISWIVVIVTAIWVSILWVLNLWIGLYKTRANLLKKVT</sequence>
<feature type="transmembrane region" description="Helical" evidence="6">
    <location>
        <begin position="113"/>
        <end position="131"/>
    </location>
</feature>
<dbReference type="InterPro" id="IPR006634">
    <property type="entry name" value="TLC-dom"/>
</dbReference>
<feature type="transmembrane region" description="Helical" evidence="6">
    <location>
        <begin position="178"/>
        <end position="196"/>
    </location>
</feature>
<name>A0A068UY20_COFCA</name>
<feature type="transmembrane region" description="Helical" evidence="6">
    <location>
        <begin position="216"/>
        <end position="241"/>
    </location>
</feature>
<dbReference type="InterPro" id="IPR040327">
    <property type="entry name" value="At5g14285-like"/>
</dbReference>
<dbReference type="OrthoDB" id="204175at2759"/>
<evidence type="ECO:0000256" key="2">
    <source>
        <dbReference type="ARBA" id="ARBA00022692"/>
    </source>
</evidence>
<keyword evidence="4 5" id="KW-0472">Membrane</keyword>
<keyword evidence="2 5" id="KW-0812">Transmembrane</keyword>
<evidence type="ECO:0000256" key="3">
    <source>
        <dbReference type="ARBA" id="ARBA00022989"/>
    </source>
</evidence>
<keyword evidence="9" id="KW-1185">Reference proteome</keyword>
<comment type="subcellular location">
    <subcellularLocation>
        <location evidence="1">Membrane</location>
        <topology evidence="1">Multi-pass membrane protein</topology>
    </subcellularLocation>
</comment>
<proteinExistence type="predicted"/>
<evidence type="ECO:0000313" key="9">
    <source>
        <dbReference type="Proteomes" id="UP000295252"/>
    </source>
</evidence>
<dbReference type="Gramene" id="CDP13306">
    <property type="protein sequence ID" value="CDP13306"/>
    <property type="gene ID" value="GSCOC_T00038197001"/>
</dbReference>
<protein>
    <recommendedName>
        <fullName evidence="7">TLC domain-containing protein</fullName>
    </recommendedName>
</protein>
<evidence type="ECO:0000259" key="7">
    <source>
        <dbReference type="PROSITE" id="PS50922"/>
    </source>
</evidence>
<dbReference type="AlphaFoldDB" id="A0A068UY20"/>
<reference evidence="9" key="1">
    <citation type="journal article" date="2014" name="Science">
        <title>The coffee genome provides insight into the convergent evolution of caffeine biosynthesis.</title>
        <authorList>
            <person name="Denoeud F."/>
            <person name="Carretero-Paulet L."/>
            <person name="Dereeper A."/>
            <person name="Droc G."/>
            <person name="Guyot R."/>
            <person name="Pietrella M."/>
            <person name="Zheng C."/>
            <person name="Alberti A."/>
            <person name="Anthony F."/>
            <person name="Aprea G."/>
            <person name="Aury J.M."/>
            <person name="Bento P."/>
            <person name="Bernard M."/>
            <person name="Bocs S."/>
            <person name="Campa C."/>
            <person name="Cenci A."/>
            <person name="Combes M.C."/>
            <person name="Crouzillat D."/>
            <person name="Da Silva C."/>
            <person name="Daddiego L."/>
            <person name="De Bellis F."/>
            <person name="Dussert S."/>
            <person name="Garsmeur O."/>
            <person name="Gayraud T."/>
            <person name="Guignon V."/>
            <person name="Jahn K."/>
            <person name="Jamilloux V."/>
            <person name="Joet T."/>
            <person name="Labadie K."/>
            <person name="Lan T."/>
            <person name="Leclercq J."/>
            <person name="Lepelley M."/>
            <person name="Leroy T."/>
            <person name="Li L.T."/>
            <person name="Librado P."/>
            <person name="Lopez L."/>
            <person name="Munoz A."/>
            <person name="Noel B."/>
            <person name="Pallavicini A."/>
            <person name="Perrotta G."/>
            <person name="Poncet V."/>
            <person name="Pot D."/>
            <person name="Priyono X."/>
            <person name="Rigoreau M."/>
            <person name="Rouard M."/>
            <person name="Rozas J."/>
            <person name="Tranchant-Dubreuil C."/>
            <person name="VanBuren R."/>
            <person name="Zhang Q."/>
            <person name="Andrade A.C."/>
            <person name="Argout X."/>
            <person name="Bertrand B."/>
            <person name="de Kochko A."/>
            <person name="Graziosi G."/>
            <person name="Henry R.J."/>
            <person name="Jayarama X."/>
            <person name="Ming R."/>
            <person name="Nagai C."/>
            <person name="Rounsley S."/>
            <person name="Sankoff D."/>
            <person name="Giuliano G."/>
            <person name="Albert V.A."/>
            <person name="Wincker P."/>
            <person name="Lashermes P."/>
        </authorList>
    </citation>
    <scope>NUCLEOTIDE SEQUENCE [LARGE SCALE GENOMIC DNA]</scope>
    <source>
        <strain evidence="9">cv. DH200-94</strain>
    </source>
</reference>
<feature type="domain" description="TLC" evidence="7">
    <location>
        <begin position="39"/>
        <end position="246"/>
    </location>
</feature>
<dbReference type="STRING" id="49390.A0A068UY20"/>
<dbReference type="Proteomes" id="UP000295252">
    <property type="component" value="Chromosome III"/>
</dbReference>
<dbReference type="OMA" id="AWVSWMV"/>
<feature type="transmembrane region" description="Helical" evidence="6">
    <location>
        <begin position="46"/>
        <end position="67"/>
    </location>
</feature>
<evidence type="ECO:0000256" key="5">
    <source>
        <dbReference type="PROSITE-ProRule" id="PRU00205"/>
    </source>
</evidence>
<dbReference type="EMBL" id="HG739158">
    <property type="protein sequence ID" value="CDP13306.1"/>
    <property type="molecule type" value="Genomic_DNA"/>
</dbReference>
<feature type="transmembrane region" description="Helical" evidence="6">
    <location>
        <begin position="15"/>
        <end position="34"/>
    </location>
</feature>
<organism evidence="8 9">
    <name type="scientific">Coffea canephora</name>
    <name type="common">Robusta coffee</name>
    <dbReference type="NCBI Taxonomy" id="49390"/>
    <lineage>
        <taxon>Eukaryota</taxon>
        <taxon>Viridiplantae</taxon>
        <taxon>Streptophyta</taxon>
        <taxon>Embryophyta</taxon>
        <taxon>Tracheophyta</taxon>
        <taxon>Spermatophyta</taxon>
        <taxon>Magnoliopsida</taxon>
        <taxon>eudicotyledons</taxon>
        <taxon>Gunneridae</taxon>
        <taxon>Pentapetalae</taxon>
        <taxon>asterids</taxon>
        <taxon>lamiids</taxon>
        <taxon>Gentianales</taxon>
        <taxon>Rubiaceae</taxon>
        <taxon>Ixoroideae</taxon>
        <taxon>Gardenieae complex</taxon>
        <taxon>Bertiereae - Coffeeae clade</taxon>
        <taxon>Coffeeae</taxon>
        <taxon>Coffea</taxon>
    </lineage>
</organism>
<dbReference type="PhylomeDB" id="A0A068UY20"/>
<evidence type="ECO:0000256" key="1">
    <source>
        <dbReference type="ARBA" id="ARBA00004141"/>
    </source>
</evidence>
<keyword evidence="3 6" id="KW-1133">Transmembrane helix</keyword>
<dbReference type="PROSITE" id="PS50922">
    <property type="entry name" value="TLC"/>
    <property type="match status" value="1"/>
</dbReference>
<dbReference type="PANTHER" id="PTHR31766:SF8">
    <property type="entry name" value="TLC DOMAIN-CONTAINING PROTEIN"/>
    <property type="match status" value="1"/>
</dbReference>
<dbReference type="PANTHER" id="PTHR31766">
    <property type="entry name" value="GLABROUS1 ENHANCER-BINDING PROTEIN-LIKE 2"/>
    <property type="match status" value="1"/>
</dbReference>
<dbReference type="SMART" id="SM00724">
    <property type="entry name" value="TLC"/>
    <property type="match status" value="1"/>
</dbReference>
<evidence type="ECO:0000256" key="4">
    <source>
        <dbReference type="ARBA" id="ARBA00023136"/>
    </source>
</evidence>
<evidence type="ECO:0000256" key="6">
    <source>
        <dbReference type="SAM" id="Phobius"/>
    </source>
</evidence>
<dbReference type="Pfam" id="PF03798">
    <property type="entry name" value="TRAM_LAG1_CLN8"/>
    <property type="match status" value="1"/>
</dbReference>
<dbReference type="GO" id="GO:0016020">
    <property type="term" value="C:membrane"/>
    <property type="evidence" value="ECO:0007669"/>
    <property type="project" value="UniProtKB-SubCell"/>
</dbReference>
<dbReference type="InParanoid" id="A0A068UY20"/>
<accession>A0A068UY20</accession>
<gene>
    <name evidence="8" type="ORF">GSCOC_T00038197001</name>
</gene>